<dbReference type="AlphaFoldDB" id="A0A3P3DK80"/>
<dbReference type="Gene3D" id="3.40.50.10540">
    <property type="entry name" value="Crotonobetainyl-coa:carnitine coa-transferase, domain 1"/>
    <property type="match status" value="1"/>
</dbReference>
<dbReference type="Pfam" id="PF02515">
    <property type="entry name" value="CoA_transf_3"/>
    <property type="match status" value="1"/>
</dbReference>
<dbReference type="OrthoDB" id="7208981at2"/>
<gene>
    <name evidence="2" type="ORF">EG244_13765</name>
</gene>
<sequence>MKSVLAGTKVLDFSRIFAGPDAAQTLGDLGADVLKIEDPGKGDGCRTLGTTDPLMMGYGPTFQAFNRNKRSITLDLKSEAGREIARRLLAEADVCISNFRTGTMEKFGLGYEEVRRINPRLIYCELHAFGDKGEMSHIGANDLQLQAHSGLAAITGDGHGPPNRAGSAIVDLHAGMSLVAGVLAAIIHRDRTGEGQKVTTSLLQSSAHLMGYFYQEYWVTGYVHRAMGTATHLSVPNQAFPTKDGYTVIIAPTQEMYLRCVEALEAPHLLTPPFDTREGRMQNRDALIGVMSEVTRQFTNQEVYERMGRVKVNVAIVQDVAQAANHPQLEAIGGIHHAEVDGEDRRFVATPFTMSETPTAFRTPAPRLGAHTDDVLRDLGYSAEAITALRESGTV</sequence>
<name>A0A3P3DK80_9RHOB</name>
<evidence type="ECO:0000313" key="2">
    <source>
        <dbReference type="EMBL" id="RRH73018.1"/>
    </source>
</evidence>
<dbReference type="GO" id="GO:0008410">
    <property type="term" value="F:CoA-transferase activity"/>
    <property type="evidence" value="ECO:0007669"/>
    <property type="project" value="TreeGrafter"/>
</dbReference>
<dbReference type="PANTHER" id="PTHR48207">
    <property type="entry name" value="SUCCINATE--HYDROXYMETHYLGLUTARATE COA-TRANSFERASE"/>
    <property type="match status" value="1"/>
</dbReference>
<keyword evidence="3" id="KW-1185">Reference proteome</keyword>
<dbReference type="EMBL" id="RRAZ01000020">
    <property type="protein sequence ID" value="RRH73018.1"/>
    <property type="molecule type" value="Genomic_DNA"/>
</dbReference>
<evidence type="ECO:0000313" key="3">
    <source>
        <dbReference type="Proteomes" id="UP000282125"/>
    </source>
</evidence>
<dbReference type="SUPFAM" id="SSF89796">
    <property type="entry name" value="CoA-transferase family III (CaiB/BaiF)"/>
    <property type="match status" value="1"/>
</dbReference>
<reference evidence="2 3" key="1">
    <citation type="submission" date="2018-11" db="EMBL/GenBank/DDBJ databases">
        <title>Gemmobacter sp. nov., YIM 102744-1 draft genome.</title>
        <authorList>
            <person name="Li G."/>
            <person name="Jiang Y."/>
        </authorList>
    </citation>
    <scope>NUCLEOTIDE SEQUENCE [LARGE SCALE GENOMIC DNA]</scope>
    <source>
        <strain evidence="2 3">YIM 102744-1</strain>
    </source>
</reference>
<dbReference type="InterPro" id="IPR003673">
    <property type="entry name" value="CoA-Trfase_fam_III"/>
</dbReference>
<dbReference type="InterPro" id="IPR044855">
    <property type="entry name" value="CoA-Trfase_III_dom3_sf"/>
</dbReference>
<organism evidence="2 3">
    <name type="scientific">Falsigemmobacter faecalis</name>
    <dbReference type="NCBI Taxonomy" id="2488730"/>
    <lineage>
        <taxon>Bacteria</taxon>
        <taxon>Pseudomonadati</taxon>
        <taxon>Pseudomonadota</taxon>
        <taxon>Alphaproteobacteria</taxon>
        <taxon>Rhodobacterales</taxon>
        <taxon>Paracoccaceae</taxon>
        <taxon>Falsigemmobacter</taxon>
    </lineage>
</organism>
<protein>
    <submittedName>
        <fullName evidence="2">CoA transferase</fullName>
    </submittedName>
</protein>
<proteinExistence type="predicted"/>
<dbReference type="InterPro" id="IPR023606">
    <property type="entry name" value="CoA-Trfase_III_dom_1_sf"/>
</dbReference>
<dbReference type="PANTHER" id="PTHR48207:SF3">
    <property type="entry name" value="SUCCINATE--HYDROXYMETHYLGLUTARATE COA-TRANSFERASE"/>
    <property type="match status" value="1"/>
</dbReference>
<dbReference type="Proteomes" id="UP000282125">
    <property type="component" value="Unassembled WGS sequence"/>
</dbReference>
<comment type="caution">
    <text evidence="2">The sequence shown here is derived from an EMBL/GenBank/DDBJ whole genome shotgun (WGS) entry which is preliminary data.</text>
</comment>
<dbReference type="InterPro" id="IPR050483">
    <property type="entry name" value="CoA-transferase_III_domain"/>
</dbReference>
<dbReference type="Gene3D" id="3.30.1540.10">
    <property type="entry name" value="formyl-coa transferase, domain 3"/>
    <property type="match status" value="1"/>
</dbReference>
<evidence type="ECO:0000256" key="1">
    <source>
        <dbReference type="ARBA" id="ARBA00022679"/>
    </source>
</evidence>
<dbReference type="RefSeq" id="WP_124965571.1">
    <property type="nucleotide sequence ID" value="NZ_RRAZ01000020.1"/>
</dbReference>
<keyword evidence="1 2" id="KW-0808">Transferase</keyword>
<accession>A0A3P3DK80</accession>